<protein>
    <submittedName>
        <fullName evidence="2">Uncharacterized protein</fullName>
    </submittedName>
</protein>
<feature type="compositionally biased region" description="Polar residues" evidence="1">
    <location>
        <begin position="241"/>
        <end position="251"/>
    </location>
</feature>
<dbReference type="AlphaFoldDB" id="A0ABD2J3P8"/>
<accession>A0ABD2J3P8</accession>
<dbReference type="Proteomes" id="UP001620626">
    <property type="component" value="Unassembled WGS sequence"/>
</dbReference>
<organism evidence="2 3">
    <name type="scientific">Heterodera trifolii</name>
    <dbReference type="NCBI Taxonomy" id="157864"/>
    <lineage>
        <taxon>Eukaryota</taxon>
        <taxon>Metazoa</taxon>
        <taxon>Ecdysozoa</taxon>
        <taxon>Nematoda</taxon>
        <taxon>Chromadorea</taxon>
        <taxon>Rhabditida</taxon>
        <taxon>Tylenchina</taxon>
        <taxon>Tylenchomorpha</taxon>
        <taxon>Tylenchoidea</taxon>
        <taxon>Heteroderidae</taxon>
        <taxon>Heteroderinae</taxon>
        <taxon>Heterodera</taxon>
    </lineage>
</organism>
<sequence length="418" mass="46417">MDKSDMEIMPQMGLGNEGVTECENRITVHLDNNSSREWVLEFKNMGENGLKIIGKGKFKAVLNFVCLAICTLALLNGVHGMDRQPNGQKVPSESADDFEDFEMQQWQSELRDLQQIETAESTSGLNMVAVNTGIINQEVSPVTDTVPGVPISESDHQVRGIIENPIVNTNVQCVGEKTGTTGQLPIPTNLDLLNWAQIHRFLPPPKIMLKVQQLPPNVPLDQQPTTAANNIGNPNVPLDQRPSTSANNIGNPNVPLDQRPSTSANNIGNSNDSASYAPSCSSIQCGKYGKAIRNWDGRVARPVSTDSCRRERAAPYFRPRPIQSMQQHQPRTPLTNLPFPIEFIPPIHVPSAIRREFLRRMSQETDHFFGLAQLVGEWNPTLATLFLSLETFCRAILQLCVNEGSDHPAFSRPECRRR</sequence>
<dbReference type="EMBL" id="JBICBT010001070">
    <property type="protein sequence ID" value="KAL3084715.1"/>
    <property type="molecule type" value="Genomic_DNA"/>
</dbReference>
<comment type="caution">
    <text evidence="2">The sequence shown here is derived from an EMBL/GenBank/DDBJ whole genome shotgun (WGS) entry which is preliminary data.</text>
</comment>
<proteinExistence type="predicted"/>
<gene>
    <name evidence="2" type="ORF">niasHT_031600</name>
</gene>
<evidence type="ECO:0000256" key="1">
    <source>
        <dbReference type="SAM" id="MobiDB-lite"/>
    </source>
</evidence>
<evidence type="ECO:0000313" key="2">
    <source>
        <dbReference type="EMBL" id="KAL3084715.1"/>
    </source>
</evidence>
<evidence type="ECO:0000313" key="3">
    <source>
        <dbReference type="Proteomes" id="UP001620626"/>
    </source>
</evidence>
<feature type="compositionally biased region" description="Polar residues" evidence="1">
    <location>
        <begin position="220"/>
        <end position="233"/>
    </location>
</feature>
<reference evidence="2 3" key="1">
    <citation type="submission" date="2024-10" db="EMBL/GenBank/DDBJ databases">
        <authorList>
            <person name="Kim D."/>
        </authorList>
    </citation>
    <scope>NUCLEOTIDE SEQUENCE [LARGE SCALE GENOMIC DNA]</scope>
    <source>
        <strain evidence="2">BH-2024</strain>
    </source>
</reference>
<feature type="compositionally biased region" description="Polar residues" evidence="1">
    <location>
        <begin position="259"/>
        <end position="275"/>
    </location>
</feature>
<feature type="region of interest" description="Disordered" evidence="1">
    <location>
        <begin position="220"/>
        <end position="275"/>
    </location>
</feature>
<name>A0ABD2J3P8_9BILA</name>
<keyword evidence="3" id="KW-1185">Reference proteome</keyword>